<accession>A0A812ZXU1</accession>
<comment type="caution">
    <text evidence="2">The sequence shown here is derived from an EMBL/GenBank/DDBJ whole genome shotgun (WGS) entry which is preliminary data.</text>
</comment>
<gene>
    <name evidence="2" type="ORF">SNEC2469_LOCUS25452</name>
</gene>
<evidence type="ECO:0000256" key="1">
    <source>
        <dbReference type="SAM" id="MobiDB-lite"/>
    </source>
</evidence>
<evidence type="ECO:0000313" key="2">
    <source>
        <dbReference type="EMBL" id="CAE7840507.1"/>
    </source>
</evidence>
<sequence length="219" mass="23735">AAAAAAATAAAASFLAARHELPRTPGPRSPRRAGGVAVPPWAYRELDDHELGEFLKTREANITAKDESRGRGRHPTRRTNRASRSPWGRSPTPPPTRCEGCRRRSTSAPARLCTAPLVNAVLASAEAFSELPQPWNVRDNSCIRLLGAKIRDMQTGLQSNLSAIYGGVDFGLDRFQLGQHTALRGAALPQARRCWELPWPSLAALTSRECAPVPSTTER</sequence>
<organism evidence="2 3">
    <name type="scientific">Symbiodinium necroappetens</name>
    <dbReference type="NCBI Taxonomy" id="1628268"/>
    <lineage>
        <taxon>Eukaryota</taxon>
        <taxon>Sar</taxon>
        <taxon>Alveolata</taxon>
        <taxon>Dinophyceae</taxon>
        <taxon>Suessiales</taxon>
        <taxon>Symbiodiniaceae</taxon>
        <taxon>Symbiodinium</taxon>
    </lineage>
</organism>
<dbReference type="EMBL" id="CAJNJA010050229">
    <property type="protein sequence ID" value="CAE7840507.1"/>
    <property type="molecule type" value="Genomic_DNA"/>
</dbReference>
<reference evidence="2" key="1">
    <citation type="submission" date="2021-02" db="EMBL/GenBank/DDBJ databases">
        <authorList>
            <person name="Dougan E. K."/>
            <person name="Rhodes N."/>
            <person name="Thang M."/>
            <person name="Chan C."/>
        </authorList>
    </citation>
    <scope>NUCLEOTIDE SEQUENCE</scope>
</reference>
<feature type="region of interest" description="Disordered" evidence="1">
    <location>
        <begin position="57"/>
        <end position="103"/>
    </location>
</feature>
<proteinExistence type="predicted"/>
<name>A0A812ZXU1_9DINO</name>
<feature type="compositionally biased region" description="Basic and acidic residues" evidence="1">
    <location>
        <begin position="57"/>
        <end position="70"/>
    </location>
</feature>
<keyword evidence="3" id="KW-1185">Reference proteome</keyword>
<feature type="compositionally biased region" description="Low complexity" evidence="1">
    <location>
        <begin position="1"/>
        <end position="16"/>
    </location>
</feature>
<feature type="compositionally biased region" description="Basic residues" evidence="1">
    <location>
        <begin position="71"/>
        <end position="81"/>
    </location>
</feature>
<feature type="non-terminal residue" evidence="2">
    <location>
        <position position="1"/>
    </location>
</feature>
<dbReference type="AlphaFoldDB" id="A0A812ZXU1"/>
<evidence type="ECO:0000313" key="3">
    <source>
        <dbReference type="Proteomes" id="UP000601435"/>
    </source>
</evidence>
<feature type="region of interest" description="Disordered" evidence="1">
    <location>
        <begin position="1"/>
        <end position="39"/>
    </location>
</feature>
<protein>
    <submittedName>
        <fullName evidence="2">Uncharacterized protein</fullName>
    </submittedName>
</protein>
<dbReference type="Proteomes" id="UP000601435">
    <property type="component" value="Unassembled WGS sequence"/>
</dbReference>